<protein>
    <recommendedName>
        <fullName evidence="8">L,D-TPase catalytic domain-containing protein</fullName>
    </recommendedName>
</protein>
<dbReference type="Pfam" id="PF03734">
    <property type="entry name" value="YkuD"/>
    <property type="match status" value="1"/>
</dbReference>
<dbReference type="CDD" id="cd16913">
    <property type="entry name" value="YkuD_like"/>
    <property type="match status" value="1"/>
</dbReference>
<dbReference type="InterPro" id="IPR038063">
    <property type="entry name" value="Transpep_catalytic_dom"/>
</dbReference>
<dbReference type="GO" id="GO:0071555">
    <property type="term" value="P:cell wall organization"/>
    <property type="evidence" value="ECO:0007669"/>
    <property type="project" value="UniProtKB-UniRule"/>
</dbReference>
<dbReference type="GO" id="GO:0016740">
    <property type="term" value="F:transferase activity"/>
    <property type="evidence" value="ECO:0007669"/>
    <property type="project" value="UniProtKB-KW"/>
</dbReference>
<evidence type="ECO:0000313" key="9">
    <source>
        <dbReference type="EMBL" id="ANO50171.1"/>
    </source>
</evidence>
<evidence type="ECO:0000313" key="10">
    <source>
        <dbReference type="Proteomes" id="UP000092695"/>
    </source>
</evidence>
<dbReference type="SUPFAM" id="SSF141523">
    <property type="entry name" value="L,D-transpeptidase catalytic domain-like"/>
    <property type="match status" value="1"/>
</dbReference>
<evidence type="ECO:0000259" key="8">
    <source>
        <dbReference type="PROSITE" id="PS52029"/>
    </source>
</evidence>
<feature type="active site" description="Nucleophile" evidence="7">
    <location>
        <position position="190"/>
    </location>
</feature>
<evidence type="ECO:0000256" key="6">
    <source>
        <dbReference type="ARBA" id="ARBA00023316"/>
    </source>
</evidence>
<keyword evidence="10" id="KW-1185">Reference proteome</keyword>
<dbReference type="SUPFAM" id="SSF54427">
    <property type="entry name" value="NTF2-like"/>
    <property type="match status" value="1"/>
</dbReference>
<dbReference type="AlphaFoldDB" id="A0A193LCL0"/>
<feature type="domain" description="L,D-TPase catalytic" evidence="8">
    <location>
        <begin position="80"/>
        <end position="215"/>
    </location>
</feature>
<accession>A0A193LCL0</accession>
<evidence type="ECO:0000256" key="5">
    <source>
        <dbReference type="ARBA" id="ARBA00022984"/>
    </source>
</evidence>
<dbReference type="Pfam" id="PF24125">
    <property type="entry name" value="Cds6_C"/>
    <property type="match status" value="1"/>
</dbReference>
<evidence type="ECO:0000256" key="7">
    <source>
        <dbReference type="PROSITE-ProRule" id="PRU01373"/>
    </source>
</evidence>
<dbReference type="InterPro" id="IPR005490">
    <property type="entry name" value="LD_TPept_cat_dom"/>
</dbReference>
<dbReference type="STRING" id="1548547.BA177_02095"/>
<dbReference type="PROSITE" id="PS52029">
    <property type="entry name" value="LD_TPASE"/>
    <property type="match status" value="1"/>
</dbReference>
<dbReference type="GO" id="GO:0004180">
    <property type="term" value="F:carboxypeptidase activity"/>
    <property type="evidence" value="ECO:0007669"/>
    <property type="project" value="UniProtKB-ARBA"/>
</dbReference>
<dbReference type="EMBL" id="CP016268">
    <property type="protein sequence ID" value="ANO50171.1"/>
    <property type="molecule type" value="Genomic_DNA"/>
</dbReference>
<keyword evidence="5 7" id="KW-0573">Peptidoglycan synthesis</keyword>
<feature type="active site" description="Proton donor/acceptor" evidence="7">
    <location>
        <position position="173"/>
    </location>
</feature>
<reference evidence="9 10" key="1">
    <citation type="submission" date="2016-06" db="EMBL/GenBank/DDBJ databases">
        <title>Complete genome sequence of a deep-branching marine Gamma Proteobacterium Woeseia oceani type strain XK5.</title>
        <authorList>
            <person name="Mu D."/>
            <person name="Du Z."/>
        </authorList>
    </citation>
    <scope>NUCLEOTIDE SEQUENCE [LARGE SCALE GENOMIC DNA]</scope>
    <source>
        <strain evidence="9 10">XK5</strain>
    </source>
</reference>
<keyword evidence="4 7" id="KW-0133">Cell shape</keyword>
<keyword evidence="6 7" id="KW-0961">Cell wall biogenesis/degradation</keyword>
<evidence type="ECO:0000256" key="3">
    <source>
        <dbReference type="ARBA" id="ARBA00022679"/>
    </source>
</evidence>
<dbReference type="Proteomes" id="UP000092695">
    <property type="component" value="Chromosome"/>
</dbReference>
<dbReference type="InterPro" id="IPR056203">
    <property type="entry name" value="Cds6_C"/>
</dbReference>
<dbReference type="Gene3D" id="2.40.440.10">
    <property type="entry name" value="L,D-transpeptidase catalytic domain-like"/>
    <property type="match status" value="1"/>
</dbReference>
<dbReference type="InterPro" id="IPR032710">
    <property type="entry name" value="NTF2-like_dom_sf"/>
</dbReference>
<dbReference type="PANTHER" id="PTHR36699:SF1">
    <property type="entry name" value="L,D-TRANSPEPTIDASE YAFK-RELATED"/>
    <property type="match status" value="1"/>
</dbReference>
<sequence length="342" mass="38444">MVCGMTNTGLAAIAGESRIVTRSAWSRQRDGVSIRDPSRRPMSMRVILATAILSLFATAHAVEAERLPAWLLELPASVGEILIADAEDAALYRFENNGHGIVQLDERYMSIGRNGVGKQRAWDRKTPLGIYFITEELDTSRLHDKYGDAAFVLDYPNAWDRYQKRTGDGIWLHGVDRNDPQRPPLDTDGCLALPNEEIVRIAGDLQPLVTPVIVARELQWAPASDIAVTRAEFRRALARWQTTINEGDVAGYLSLYAADFRQQDMDKNAWSTWRANVFAARGDSGIALRDVLLLADPEEAGLFLSRFTQVMVYDGQEVQTQKRLYWRRNGAQDWQIVTEDHG</sequence>
<evidence type="ECO:0000256" key="1">
    <source>
        <dbReference type="ARBA" id="ARBA00004752"/>
    </source>
</evidence>
<organism evidence="9 10">
    <name type="scientific">Woeseia oceani</name>
    <dbReference type="NCBI Taxonomy" id="1548547"/>
    <lineage>
        <taxon>Bacteria</taxon>
        <taxon>Pseudomonadati</taxon>
        <taxon>Pseudomonadota</taxon>
        <taxon>Gammaproteobacteria</taxon>
        <taxon>Woeseiales</taxon>
        <taxon>Woeseiaceae</taxon>
        <taxon>Woeseia</taxon>
    </lineage>
</organism>
<name>A0A193LCL0_9GAMM</name>
<dbReference type="GO" id="GO:0009252">
    <property type="term" value="P:peptidoglycan biosynthetic process"/>
    <property type="evidence" value="ECO:0007669"/>
    <property type="project" value="UniProtKB-UniPathway"/>
</dbReference>
<keyword evidence="3" id="KW-0808">Transferase</keyword>
<gene>
    <name evidence="9" type="ORF">BA177_02095</name>
</gene>
<evidence type="ECO:0000256" key="4">
    <source>
        <dbReference type="ARBA" id="ARBA00022960"/>
    </source>
</evidence>
<dbReference type="UniPathway" id="UPA00219"/>
<dbReference type="KEGG" id="woc:BA177_02095"/>
<comment type="similarity">
    <text evidence="2">Belongs to the YkuD family.</text>
</comment>
<evidence type="ECO:0000256" key="2">
    <source>
        <dbReference type="ARBA" id="ARBA00005992"/>
    </source>
</evidence>
<dbReference type="PANTHER" id="PTHR36699">
    <property type="entry name" value="LD-TRANSPEPTIDASE"/>
    <property type="match status" value="1"/>
</dbReference>
<comment type="pathway">
    <text evidence="1 7">Cell wall biogenesis; peptidoglycan biosynthesis.</text>
</comment>
<dbReference type="GO" id="GO:0008360">
    <property type="term" value="P:regulation of cell shape"/>
    <property type="evidence" value="ECO:0007669"/>
    <property type="project" value="UniProtKB-UniRule"/>
</dbReference>
<proteinExistence type="inferred from homology"/>